<dbReference type="PANTHER" id="PTHR13333:SF5">
    <property type="entry name" value="M-AAA PROTEASE-INTERACTING PROTEIN 1, MITOCHONDRIAL"/>
    <property type="match status" value="1"/>
</dbReference>
<dbReference type="FunCoup" id="B3MBL9">
    <property type="interactions" value="1"/>
</dbReference>
<dbReference type="GeneID" id="6496142"/>
<gene>
    <name evidence="1" type="primary">Dana\GF13300</name>
    <name evidence="1" type="synonym">dana_GLEANR_13314</name>
    <name evidence="1" type="ORF">GF13300</name>
</gene>
<dbReference type="KEGG" id="dan:6496142"/>
<dbReference type="OrthoDB" id="7827429at2759"/>
<dbReference type="InParanoid" id="B3MBL9"/>
<evidence type="ECO:0000313" key="1">
    <source>
        <dbReference type="EMBL" id="EDV37150.2"/>
    </source>
</evidence>
<dbReference type="GO" id="GO:0005743">
    <property type="term" value="C:mitochondrial inner membrane"/>
    <property type="evidence" value="ECO:0007669"/>
    <property type="project" value="TreeGrafter"/>
</dbReference>
<sequence length="312" mass="36905">MMPMHWLNSGWARTVRCVVRLPRGSLMAPIRVNRTLSFINQRPNHSQPQPAPAPKNASDNFLDIQVDLVVAKEDPSEVSLPSLIFFHSPMSRLLTKLSLLRLKLFWDWSFSERDFMENSKQAAAVLTDFVRRRRTQNVERCTTPMGFKQIKHDLLDGPFDWRLKMMRFEKNHFRRAIPLKVQLLPHYKHRFAFIDVVYVALRRSNDFRSYTDMKEMTELMRRHVDPTQLTVTHPLIFTEVFLRFRRDYSVTPTRMGNVRNNNRCMGQWLVSTFKIVRFDLLNHHPLFDVPVVEQRAPTRPQPLVRPPIRSST</sequence>
<evidence type="ECO:0000313" key="2">
    <source>
        <dbReference type="Proteomes" id="UP000007801"/>
    </source>
</evidence>
<reference evidence="1 2" key="1">
    <citation type="journal article" date="2007" name="Nature">
        <title>Evolution of genes and genomes on the Drosophila phylogeny.</title>
        <authorList>
            <consortium name="Drosophila 12 Genomes Consortium"/>
            <person name="Clark A.G."/>
            <person name="Eisen M.B."/>
            <person name="Smith D.R."/>
            <person name="Bergman C.M."/>
            <person name="Oliver B."/>
            <person name="Markow T.A."/>
            <person name="Kaufman T.C."/>
            <person name="Kellis M."/>
            <person name="Gelbart W."/>
            <person name="Iyer V.N."/>
            <person name="Pollard D.A."/>
            <person name="Sackton T.B."/>
            <person name="Larracuente A.M."/>
            <person name="Singh N.D."/>
            <person name="Abad J.P."/>
            <person name="Abt D.N."/>
            <person name="Adryan B."/>
            <person name="Aguade M."/>
            <person name="Akashi H."/>
            <person name="Anderson W.W."/>
            <person name="Aquadro C.F."/>
            <person name="Ardell D.H."/>
            <person name="Arguello R."/>
            <person name="Artieri C.G."/>
            <person name="Barbash D.A."/>
            <person name="Barker D."/>
            <person name="Barsanti P."/>
            <person name="Batterham P."/>
            <person name="Batzoglou S."/>
            <person name="Begun D."/>
            <person name="Bhutkar A."/>
            <person name="Blanco E."/>
            <person name="Bosak S.A."/>
            <person name="Bradley R.K."/>
            <person name="Brand A.D."/>
            <person name="Brent M.R."/>
            <person name="Brooks A.N."/>
            <person name="Brown R.H."/>
            <person name="Butlin R.K."/>
            <person name="Caggese C."/>
            <person name="Calvi B.R."/>
            <person name="Bernardo de Carvalho A."/>
            <person name="Caspi A."/>
            <person name="Castrezana S."/>
            <person name="Celniker S.E."/>
            <person name="Chang J.L."/>
            <person name="Chapple C."/>
            <person name="Chatterji S."/>
            <person name="Chinwalla A."/>
            <person name="Civetta A."/>
            <person name="Clifton S.W."/>
            <person name="Comeron J.M."/>
            <person name="Costello J.C."/>
            <person name="Coyne J.A."/>
            <person name="Daub J."/>
            <person name="David R.G."/>
            <person name="Delcher A.L."/>
            <person name="Delehaunty K."/>
            <person name="Do C.B."/>
            <person name="Ebling H."/>
            <person name="Edwards K."/>
            <person name="Eickbush T."/>
            <person name="Evans J.D."/>
            <person name="Filipski A."/>
            <person name="Findeiss S."/>
            <person name="Freyhult E."/>
            <person name="Fulton L."/>
            <person name="Fulton R."/>
            <person name="Garcia A.C."/>
            <person name="Gardiner A."/>
            <person name="Garfield D.A."/>
            <person name="Garvin B.E."/>
            <person name="Gibson G."/>
            <person name="Gilbert D."/>
            <person name="Gnerre S."/>
            <person name="Godfrey J."/>
            <person name="Good R."/>
            <person name="Gotea V."/>
            <person name="Gravely B."/>
            <person name="Greenberg A.J."/>
            <person name="Griffiths-Jones S."/>
            <person name="Gross S."/>
            <person name="Guigo R."/>
            <person name="Gustafson E.A."/>
            <person name="Haerty W."/>
            <person name="Hahn M.W."/>
            <person name="Halligan D.L."/>
            <person name="Halpern A.L."/>
            <person name="Halter G.M."/>
            <person name="Han M.V."/>
            <person name="Heger A."/>
            <person name="Hillier L."/>
            <person name="Hinrichs A.S."/>
            <person name="Holmes I."/>
            <person name="Hoskins R.A."/>
            <person name="Hubisz M.J."/>
            <person name="Hultmark D."/>
            <person name="Huntley M.A."/>
            <person name="Jaffe D.B."/>
            <person name="Jagadeeshan S."/>
            <person name="Jeck W.R."/>
            <person name="Johnson J."/>
            <person name="Jones C.D."/>
            <person name="Jordan W.C."/>
            <person name="Karpen G.H."/>
            <person name="Kataoka E."/>
            <person name="Keightley P.D."/>
            <person name="Kheradpour P."/>
            <person name="Kirkness E.F."/>
            <person name="Koerich L.B."/>
            <person name="Kristiansen K."/>
            <person name="Kudrna D."/>
            <person name="Kulathinal R.J."/>
            <person name="Kumar S."/>
            <person name="Kwok R."/>
            <person name="Lander E."/>
            <person name="Langley C.H."/>
            <person name="Lapoint R."/>
            <person name="Lazzaro B.P."/>
            <person name="Lee S.J."/>
            <person name="Levesque L."/>
            <person name="Li R."/>
            <person name="Lin C.F."/>
            <person name="Lin M.F."/>
            <person name="Lindblad-Toh K."/>
            <person name="Llopart A."/>
            <person name="Long M."/>
            <person name="Low L."/>
            <person name="Lozovsky E."/>
            <person name="Lu J."/>
            <person name="Luo M."/>
            <person name="Machado C.A."/>
            <person name="Makalowski W."/>
            <person name="Marzo M."/>
            <person name="Matsuda M."/>
            <person name="Matzkin L."/>
            <person name="McAllister B."/>
            <person name="McBride C.S."/>
            <person name="McKernan B."/>
            <person name="McKernan K."/>
            <person name="Mendez-Lago M."/>
            <person name="Minx P."/>
            <person name="Mollenhauer M.U."/>
            <person name="Montooth K."/>
            <person name="Mount S.M."/>
            <person name="Mu X."/>
            <person name="Myers E."/>
            <person name="Negre B."/>
            <person name="Newfeld S."/>
            <person name="Nielsen R."/>
            <person name="Noor M.A."/>
            <person name="O'Grady P."/>
            <person name="Pachter L."/>
            <person name="Papaceit M."/>
            <person name="Parisi M.J."/>
            <person name="Parisi M."/>
            <person name="Parts L."/>
            <person name="Pedersen J.S."/>
            <person name="Pesole G."/>
            <person name="Phillippy A.M."/>
            <person name="Ponting C.P."/>
            <person name="Pop M."/>
            <person name="Porcelli D."/>
            <person name="Powell J.R."/>
            <person name="Prohaska S."/>
            <person name="Pruitt K."/>
            <person name="Puig M."/>
            <person name="Quesneville H."/>
            <person name="Ram K.R."/>
            <person name="Rand D."/>
            <person name="Rasmussen M.D."/>
            <person name="Reed L.K."/>
            <person name="Reenan R."/>
            <person name="Reily A."/>
            <person name="Remington K.A."/>
            <person name="Rieger T.T."/>
            <person name="Ritchie M.G."/>
            <person name="Robin C."/>
            <person name="Rogers Y.H."/>
            <person name="Rohde C."/>
            <person name="Rozas J."/>
            <person name="Rubenfield M.J."/>
            <person name="Ruiz A."/>
            <person name="Russo S."/>
            <person name="Salzberg S.L."/>
            <person name="Sanchez-Gracia A."/>
            <person name="Saranga D.J."/>
            <person name="Sato H."/>
            <person name="Schaeffer S.W."/>
            <person name="Schatz M.C."/>
            <person name="Schlenke T."/>
            <person name="Schwartz R."/>
            <person name="Segarra C."/>
            <person name="Singh R.S."/>
            <person name="Sirot L."/>
            <person name="Sirota M."/>
            <person name="Sisneros N.B."/>
            <person name="Smith C.D."/>
            <person name="Smith T.F."/>
            <person name="Spieth J."/>
            <person name="Stage D.E."/>
            <person name="Stark A."/>
            <person name="Stephan W."/>
            <person name="Strausberg R.L."/>
            <person name="Strempel S."/>
            <person name="Sturgill D."/>
            <person name="Sutton G."/>
            <person name="Sutton G.G."/>
            <person name="Tao W."/>
            <person name="Teichmann S."/>
            <person name="Tobari Y.N."/>
            <person name="Tomimura Y."/>
            <person name="Tsolas J.M."/>
            <person name="Valente V.L."/>
            <person name="Venter E."/>
            <person name="Venter J.C."/>
            <person name="Vicario S."/>
            <person name="Vieira F.G."/>
            <person name="Vilella A.J."/>
            <person name="Villasante A."/>
            <person name="Walenz B."/>
            <person name="Wang J."/>
            <person name="Wasserman M."/>
            <person name="Watts T."/>
            <person name="Wilson D."/>
            <person name="Wilson R.K."/>
            <person name="Wing R.A."/>
            <person name="Wolfner M.F."/>
            <person name="Wong A."/>
            <person name="Wong G.K."/>
            <person name="Wu C.I."/>
            <person name="Wu G."/>
            <person name="Yamamoto D."/>
            <person name="Yang H.P."/>
            <person name="Yang S.P."/>
            <person name="Yorke J.A."/>
            <person name="Yoshida K."/>
            <person name="Zdobnov E."/>
            <person name="Zhang P."/>
            <person name="Zhang Y."/>
            <person name="Zimin A.V."/>
            <person name="Baldwin J."/>
            <person name="Abdouelleil A."/>
            <person name="Abdulkadir J."/>
            <person name="Abebe A."/>
            <person name="Abera B."/>
            <person name="Abreu J."/>
            <person name="Acer S.C."/>
            <person name="Aftuck L."/>
            <person name="Alexander A."/>
            <person name="An P."/>
            <person name="Anderson E."/>
            <person name="Anderson S."/>
            <person name="Arachi H."/>
            <person name="Azer M."/>
            <person name="Bachantsang P."/>
            <person name="Barry A."/>
            <person name="Bayul T."/>
            <person name="Berlin A."/>
            <person name="Bessette D."/>
            <person name="Bloom T."/>
            <person name="Blye J."/>
            <person name="Boguslavskiy L."/>
            <person name="Bonnet C."/>
            <person name="Boukhgalter B."/>
            <person name="Bourzgui I."/>
            <person name="Brown A."/>
            <person name="Cahill P."/>
            <person name="Channer S."/>
            <person name="Cheshatsang Y."/>
            <person name="Chuda L."/>
            <person name="Citroen M."/>
            <person name="Collymore A."/>
            <person name="Cooke P."/>
            <person name="Costello M."/>
            <person name="D'Aco K."/>
            <person name="Daza R."/>
            <person name="De Haan G."/>
            <person name="DeGray S."/>
            <person name="DeMaso C."/>
            <person name="Dhargay N."/>
            <person name="Dooley K."/>
            <person name="Dooley E."/>
            <person name="Doricent M."/>
            <person name="Dorje P."/>
            <person name="Dorjee K."/>
            <person name="Dupes A."/>
            <person name="Elong R."/>
            <person name="Falk J."/>
            <person name="Farina A."/>
            <person name="Faro S."/>
            <person name="Ferguson D."/>
            <person name="Fisher S."/>
            <person name="Foley C.D."/>
            <person name="Franke A."/>
            <person name="Friedrich D."/>
            <person name="Gadbois L."/>
            <person name="Gearin G."/>
            <person name="Gearin C.R."/>
            <person name="Giannoukos G."/>
            <person name="Goode T."/>
            <person name="Graham J."/>
            <person name="Grandbois E."/>
            <person name="Grewal S."/>
            <person name="Gyaltsen K."/>
            <person name="Hafez N."/>
            <person name="Hagos B."/>
            <person name="Hall J."/>
            <person name="Henson C."/>
            <person name="Hollinger A."/>
            <person name="Honan T."/>
            <person name="Huard M.D."/>
            <person name="Hughes L."/>
            <person name="Hurhula B."/>
            <person name="Husby M.E."/>
            <person name="Kamat A."/>
            <person name="Kanga B."/>
            <person name="Kashin S."/>
            <person name="Khazanovich D."/>
            <person name="Kisner P."/>
            <person name="Lance K."/>
            <person name="Lara M."/>
            <person name="Lee W."/>
            <person name="Lennon N."/>
            <person name="Letendre F."/>
            <person name="LeVine R."/>
            <person name="Lipovsky A."/>
            <person name="Liu X."/>
            <person name="Liu J."/>
            <person name="Liu S."/>
            <person name="Lokyitsang T."/>
            <person name="Lokyitsang Y."/>
            <person name="Lubonja R."/>
            <person name="Lui A."/>
            <person name="MacDonald P."/>
            <person name="Magnisalis V."/>
            <person name="Maru K."/>
            <person name="Matthews C."/>
            <person name="McCusker W."/>
            <person name="McDonough S."/>
            <person name="Mehta T."/>
            <person name="Meldrim J."/>
            <person name="Meneus L."/>
            <person name="Mihai O."/>
            <person name="Mihalev A."/>
            <person name="Mihova T."/>
            <person name="Mittelman R."/>
            <person name="Mlenga V."/>
            <person name="Montmayeur A."/>
            <person name="Mulrain L."/>
            <person name="Navidi A."/>
            <person name="Naylor J."/>
            <person name="Negash T."/>
            <person name="Nguyen T."/>
            <person name="Nguyen N."/>
            <person name="Nicol R."/>
            <person name="Norbu C."/>
            <person name="Norbu N."/>
            <person name="Novod N."/>
            <person name="O'Neill B."/>
            <person name="Osman S."/>
            <person name="Markiewicz E."/>
            <person name="Oyono O.L."/>
            <person name="Patti C."/>
            <person name="Phunkhang P."/>
            <person name="Pierre F."/>
            <person name="Priest M."/>
            <person name="Raghuraman S."/>
            <person name="Rege F."/>
            <person name="Reyes R."/>
            <person name="Rise C."/>
            <person name="Rogov P."/>
            <person name="Ross K."/>
            <person name="Ryan E."/>
            <person name="Settipalli S."/>
            <person name="Shea T."/>
            <person name="Sherpa N."/>
            <person name="Shi L."/>
            <person name="Shih D."/>
            <person name="Sparrow T."/>
            <person name="Spaulding J."/>
            <person name="Stalker J."/>
            <person name="Stange-Thomann N."/>
            <person name="Stavropoulos S."/>
            <person name="Stone C."/>
            <person name="Strader C."/>
            <person name="Tesfaye S."/>
            <person name="Thomson T."/>
            <person name="Thoulutsang Y."/>
            <person name="Thoulutsang D."/>
            <person name="Topham K."/>
            <person name="Topping I."/>
            <person name="Tsamla T."/>
            <person name="Vassiliev H."/>
            <person name="Vo A."/>
            <person name="Wangchuk T."/>
            <person name="Wangdi T."/>
            <person name="Weiand M."/>
            <person name="Wilkinson J."/>
            <person name="Wilson A."/>
            <person name="Yadav S."/>
            <person name="Young G."/>
            <person name="Yu Q."/>
            <person name="Zembek L."/>
            <person name="Zhong D."/>
            <person name="Zimmer A."/>
            <person name="Zwirko Z."/>
            <person name="Jaffe D.B."/>
            <person name="Alvarez P."/>
            <person name="Brockman W."/>
            <person name="Butler J."/>
            <person name="Chin C."/>
            <person name="Gnerre S."/>
            <person name="Grabherr M."/>
            <person name="Kleber M."/>
            <person name="Mauceli E."/>
            <person name="MacCallum I."/>
        </authorList>
    </citation>
    <scope>NUCLEOTIDE SEQUENCE [LARGE SCALE GENOMIC DNA]</scope>
    <source>
        <strain evidence="2">Tucson 14024-0371.13</strain>
    </source>
</reference>
<dbReference type="eggNOG" id="ENOG502SAAP">
    <property type="taxonomic scope" value="Eukaryota"/>
</dbReference>
<dbReference type="Proteomes" id="UP000007801">
    <property type="component" value="Unassembled WGS sequence"/>
</dbReference>
<proteinExistence type="predicted"/>
<accession>B3MBL9</accession>
<keyword evidence="2" id="KW-1185">Reference proteome</keyword>
<dbReference type="EMBL" id="CH902619">
    <property type="protein sequence ID" value="EDV37150.2"/>
    <property type="molecule type" value="Genomic_DNA"/>
</dbReference>
<dbReference type="GO" id="GO:0032979">
    <property type="term" value="P:protein insertion into mitochondrial inner membrane from matrix"/>
    <property type="evidence" value="ECO:0007669"/>
    <property type="project" value="TreeGrafter"/>
</dbReference>
<dbReference type="AlphaFoldDB" id="B3MBL9"/>
<organism evidence="1 2">
    <name type="scientific">Drosophila ananassae</name>
    <name type="common">Fruit fly</name>
    <dbReference type="NCBI Taxonomy" id="7217"/>
    <lineage>
        <taxon>Eukaryota</taxon>
        <taxon>Metazoa</taxon>
        <taxon>Ecdysozoa</taxon>
        <taxon>Arthropoda</taxon>
        <taxon>Hexapoda</taxon>
        <taxon>Insecta</taxon>
        <taxon>Pterygota</taxon>
        <taxon>Neoptera</taxon>
        <taxon>Endopterygota</taxon>
        <taxon>Diptera</taxon>
        <taxon>Brachycera</taxon>
        <taxon>Muscomorpha</taxon>
        <taxon>Ephydroidea</taxon>
        <taxon>Drosophilidae</taxon>
        <taxon>Drosophila</taxon>
        <taxon>Sophophora</taxon>
    </lineage>
</organism>
<dbReference type="GO" id="GO:0043022">
    <property type="term" value="F:ribosome binding"/>
    <property type="evidence" value="ECO:0007669"/>
    <property type="project" value="TreeGrafter"/>
</dbReference>
<protein>
    <submittedName>
        <fullName evidence="1">Uncharacterized protein</fullName>
    </submittedName>
</protein>
<dbReference type="STRING" id="7217.B3MBL9"/>
<dbReference type="HOGENOM" id="CLU_077784_0_0_1"/>
<dbReference type="PANTHER" id="PTHR13333">
    <property type="entry name" value="M-AAA PROTEASE-INTERACTING PROTEIN 1, MITOCHONDRIAL"/>
    <property type="match status" value="1"/>
</dbReference>
<name>B3MBL9_DROAN</name>